<dbReference type="SUPFAM" id="SSF48403">
    <property type="entry name" value="Ankyrin repeat"/>
    <property type="match status" value="1"/>
</dbReference>
<dbReference type="InterPro" id="IPR036770">
    <property type="entry name" value="Ankyrin_rpt-contain_sf"/>
</dbReference>
<accession>A0A2P8EQR8</accession>
<gene>
    <name evidence="1" type="ORF">CLV44_12243</name>
</gene>
<sequence>MLTSLFNSRHERLLKAIIANDPDKVAHHLSKLDAEQLSVPGSDGRHALELALTDSTPRTLELLLNKAARPLPPARCGTPLVCLALQHSDSLPRLTLLLQAGEDPNLIHSQRPLLHQCVEHCETATLMLHLSRLLQHGADIDQSDADGCTLLQGLLANGDLPLLQFLLQSGARCEEEWLTALEDVALATRLKRVLDDLRIRQMMLGG</sequence>
<comment type="caution">
    <text evidence="1">The sequence shown here is derived from an EMBL/GenBank/DDBJ whole genome shotgun (WGS) entry which is preliminary data.</text>
</comment>
<dbReference type="InterPro" id="IPR002110">
    <property type="entry name" value="Ankyrin_rpt"/>
</dbReference>
<protein>
    <submittedName>
        <fullName evidence="1">Ankyrin repeat protein</fullName>
    </submittedName>
</protein>
<dbReference type="InterPro" id="IPR051616">
    <property type="entry name" value="Cul2-RING_E3_ligase_SR"/>
</dbReference>
<evidence type="ECO:0000313" key="1">
    <source>
        <dbReference type="EMBL" id="PSL11820.1"/>
    </source>
</evidence>
<dbReference type="Pfam" id="PF13637">
    <property type="entry name" value="Ank_4"/>
    <property type="match status" value="1"/>
</dbReference>
<dbReference type="Gene3D" id="1.25.40.20">
    <property type="entry name" value="Ankyrin repeat-containing domain"/>
    <property type="match status" value="1"/>
</dbReference>
<dbReference type="PANTHER" id="PTHR46224">
    <property type="entry name" value="ANKYRIN REPEAT FAMILY PROTEIN"/>
    <property type="match status" value="1"/>
</dbReference>
<evidence type="ECO:0000313" key="2">
    <source>
        <dbReference type="Proteomes" id="UP000242133"/>
    </source>
</evidence>
<dbReference type="EMBL" id="PYGI01000022">
    <property type="protein sequence ID" value="PSL11820.1"/>
    <property type="molecule type" value="Genomic_DNA"/>
</dbReference>
<keyword evidence="2" id="KW-1185">Reference proteome</keyword>
<dbReference type="Proteomes" id="UP000242133">
    <property type="component" value="Unassembled WGS sequence"/>
</dbReference>
<reference evidence="1 2" key="1">
    <citation type="submission" date="2018-03" db="EMBL/GenBank/DDBJ databases">
        <title>Genomic Encyclopedia of Archaeal and Bacterial Type Strains, Phase II (KMG-II): from individual species to whole genera.</title>
        <authorList>
            <person name="Goeker M."/>
        </authorList>
    </citation>
    <scope>NUCLEOTIDE SEQUENCE [LARGE SCALE GENOMIC DNA]</scope>
    <source>
        <strain evidence="1 2">DSM 17586</strain>
    </source>
</reference>
<organism evidence="1 2">
    <name type="scientific">Marinobacterium halophilum</name>
    <dbReference type="NCBI Taxonomy" id="267374"/>
    <lineage>
        <taxon>Bacteria</taxon>
        <taxon>Pseudomonadati</taxon>
        <taxon>Pseudomonadota</taxon>
        <taxon>Gammaproteobacteria</taxon>
        <taxon>Oceanospirillales</taxon>
        <taxon>Oceanospirillaceae</taxon>
        <taxon>Marinobacterium</taxon>
    </lineage>
</organism>
<dbReference type="RefSeq" id="WP_106592869.1">
    <property type="nucleotide sequence ID" value="NZ_PYGI01000022.1"/>
</dbReference>
<dbReference type="AlphaFoldDB" id="A0A2P8EQR8"/>
<dbReference type="PANTHER" id="PTHR46224:SF64">
    <property type="entry name" value="IQ MOTIF AND ANKYRIN REPEAT DOMAIN-CONTAINING PROTEIN 1"/>
    <property type="match status" value="1"/>
</dbReference>
<dbReference type="OrthoDB" id="6087427at2"/>
<proteinExistence type="predicted"/>
<name>A0A2P8EQR8_9GAMM</name>